<gene>
    <name evidence="2" type="ORF">PAL_GLEAN10002204</name>
</gene>
<dbReference type="Proteomes" id="UP000010552">
    <property type="component" value="Unassembled WGS sequence"/>
</dbReference>
<feature type="compositionally biased region" description="Low complexity" evidence="1">
    <location>
        <begin position="74"/>
        <end position="106"/>
    </location>
</feature>
<feature type="compositionally biased region" description="Low complexity" evidence="1">
    <location>
        <begin position="143"/>
        <end position="155"/>
    </location>
</feature>
<evidence type="ECO:0000313" key="2">
    <source>
        <dbReference type="EMBL" id="ELK05136.1"/>
    </source>
</evidence>
<evidence type="ECO:0000313" key="3">
    <source>
        <dbReference type="Proteomes" id="UP000010552"/>
    </source>
</evidence>
<dbReference type="AlphaFoldDB" id="L5K303"/>
<feature type="compositionally biased region" description="Low complexity" evidence="1">
    <location>
        <begin position="113"/>
        <end position="122"/>
    </location>
</feature>
<organism evidence="2 3">
    <name type="scientific">Pteropus alecto</name>
    <name type="common">Black flying fox</name>
    <dbReference type="NCBI Taxonomy" id="9402"/>
    <lineage>
        <taxon>Eukaryota</taxon>
        <taxon>Metazoa</taxon>
        <taxon>Chordata</taxon>
        <taxon>Craniata</taxon>
        <taxon>Vertebrata</taxon>
        <taxon>Euteleostomi</taxon>
        <taxon>Mammalia</taxon>
        <taxon>Eutheria</taxon>
        <taxon>Laurasiatheria</taxon>
        <taxon>Chiroptera</taxon>
        <taxon>Yinpterochiroptera</taxon>
        <taxon>Pteropodoidea</taxon>
        <taxon>Pteropodidae</taxon>
        <taxon>Pteropodinae</taxon>
        <taxon>Pteropus</taxon>
    </lineage>
</organism>
<feature type="compositionally biased region" description="Pro residues" evidence="1">
    <location>
        <begin position="51"/>
        <end position="60"/>
    </location>
</feature>
<dbReference type="InParanoid" id="L5K303"/>
<feature type="compositionally biased region" description="Pro residues" evidence="1">
    <location>
        <begin position="24"/>
        <end position="35"/>
    </location>
</feature>
<proteinExistence type="predicted"/>
<keyword evidence="3" id="KW-1185">Reference proteome</keyword>
<accession>L5K303</accession>
<dbReference type="EMBL" id="KB031044">
    <property type="protein sequence ID" value="ELK05136.1"/>
    <property type="molecule type" value="Genomic_DNA"/>
</dbReference>
<evidence type="ECO:0000256" key="1">
    <source>
        <dbReference type="SAM" id="MobiDB-lite"/>
    </source>
</evidence>
<feature type="region of interest" description="Disordered" evidence="1">
    <location>
        <begin position="1"/>
        <end position="176"/>
    </location>
</feature>
<sequence>MKCCSCGSTEPKPAAEEDEEESIPAPPRVPRPTPYQLPDLHVSRRRNRNHNPPPKGPPPVSAMRLREATCAPHPLLSTRRSSRLPMRPSPAGAVCPFSSRRPLLQPRRPHWVPFPAASAPRLLPRPPLVPSATLPAPDLSEHSSAPAAPASRSPLRPQPHPLSSARLPSGHAPAST</sequence>
<protein>
    <submittedName>
        <fullName evidence="2">Uncharacterized protein</fullName>
    </submittedName>
</protein>
<name>L5K303_PTEAL</name>
<reference evidence="3" key="1">
    <citation type="journal article" date="2013" name="Science">
        <title>Comparative analysis of bat genomes provides insight into the evolution of flight and immunity.</title>
        <authorList>
            <person name="Zhang G."/>
            <person name="Cowled C."/>
            <person name="Shi Z."/>
            <person name="Huang Z."/>
            <person name="Bishop-Lilly K.A."/>
            <person name="Fang X."/>
            <person name="Wynne J.W."/>
            <person name="Xiong Z."/>
            <person name="Baker M.L."/>
            <person name="Zhao W."/>
            <person name="Tachedjian M."/>
            <person name="Zhu Y."/>
            <person name="Zhou P."/>
            <person name="Jiang X."/>
            <person name="Ng J."/>
            <person name="Yang L."/>
            <person name="Wu L."/>
            <person name="Xiao J."/>
            <person name="Feng Y."/>
            <person name="Chen Y."/>
            <person name="Sun X."/>
            <person name="Zhang Y."/>
            <person name="Marsh G.A."/>
            <person name="Crameri G."/>
            <person name="Broder C.C."/>
            <person name="Frey K.G."/>
            <person name="Wang L.F."/>
            <person name="Wang J."/>
        </authorList>
    </citation>
    <scope>NUCLEOTIDE SEQUENCE [LARGE SCALE GENOMIC DNA]</scope>
</reference>